<comment type="subcellular location">
    <subcellularLocation>
        <location evidence="2">Cell membrane</location>
        <topology evidence="2">Multi-pass membrane protein</topology>
    </subcellularLocation>
    <subcellularLocation>
        <location evidence="1">Cell projection</location>
    </subcellularLocation>
</comment>
<feature type="transmembrane region" description="Helical" evidence="16">
    <location>
        <begin position="262"/>
        <end position="283"/>
    </location>
</feature>
<dbReference type="STRING" id="137246.A0A401RNS1"/>
<dbReference type="Pfam" id="PF00001">
    <property type="entry name" value="7tm_1"/>
    <property type="match status" value="1"/>
</dbReference>
<evidence type="ECO:0000256" key="1">
    <source>
        <dbReference type="ARBA" id="ARBA00004316"/>
    </source>
</evidence>
<feature type="chain" id="PRO_5019491081" description="G-protein coupled receptors family 1 profile domain-containing protein" evidence="17">
    <location>
        <begin position="22"/>
        <end position="532"/>
    </location>
</feature>
<evidence type="ECO:0000256" key="16">
    <source>
        <dbReference type="SAM" id="Phobius"/>
    </source>
</evidence>
<feature type="region of interest" description="Disordered" evidence="15">
    <location>
        <begin position="72"/>
        <end position="130"/>
    </location>
</feature>
<keyword evidence="20" id="KW-1185">Reference proteome</keyword>
<feature type="transmembrane region" description="Helical" evidence="16">
    <location>
        <begin position="365"/>
        <end position="387"/>
    </location>
</feature>
<dbReference type="SUPFAM" id="SSF81321">
    <property type="entry name" value="Family A G protein-coupled receptor-like"/>
    <property type="match status" value="1"/>
</dbReference>
<name>A0A401RNS1_CHIPU</name>
<sequence>MCTSLAVLVLVQFFILGLTTTDNIQQHHDLTRGASGKWYKWQKVPEQSDLQLKRTAIQQVPGADQWLGEHLETAGNTSSNPDSPNKRSLPKEPEQRARRGTDQKGTVAPVEATAASPPQGNSVESTHFQLSSRIPSLKDERVQVSGGEATSGVRGEEVNGLETTAKRLQLQNSLYPVTDSTYSAYAVMFLSLILFAVGIIANLAVMCIVCHNYYMKTAWNNILAGMACWDFFVIFFCLPVVIFNEITKKRLLGDIGCKVVSYLEVSSLGVTTFSLCALSIDKFRSATSTQSQIRLIENCLSIVAKMAVIWIGSMLLALPEVLLWQLNQKTSIVSGVITDYCIIKTSLNLPEHIYELALTYENSRMWWYFGCYFCLPIIFTVTCQLVLRRVRNTEKKSNLKIISQHAQHENQKNNTLIGLTILYGFCIIPENVSNIVVTYTFPEISKETVDLLNIINQFFLFFKSSVTPVLLLCLCKPLGRAFMDCCCCCCDECVPETSEIDVHDSKLKTEMATIFCDNSKETPTMMTLGTQC</sequence>
<keyword evidence="13" id="KW-0807">Transducer</keyword>
<keyword evidence="10" id="KW-1015">Disulfide bond</keyword>
<dbReference type="Proteomes" id="UP000287033">
    <property type="component" value="Unassembled WGS sequence"/>
</dbReference>
<evidence type="ECO:0000256" key="13">
    <source>
        <dbReference type="ARBA" id="ARBA00023224"/>
    </source>
</evidence>
<keyword evidence="3" id="KW-1003">Cell membrane</keyword>
<evidence type="ECO:0000259" key="18">
    <source>
        <dbReference type="PROSITE" id="PS50262"/>
    </source>
</evidence>
<keyword evidence="4 16" id="KW-0812">Transmembrane</keyword>
<proteinExistence type="predicted"/>
<feature type="signal peptide" evidence="17">
    <location>
        <begin position="1"/>
        <end position="21"/>
    </location>
</feature>
<feature type="compositionally biased region" description="Polar residues" evidence="15">
    <location>
        <begin position="116"/>
        <end position="130"/>
    </location>
</feature>
<evidence type="ECO:0000256" key="4">
    <source>
        <dbReference type="ARBA" id="ARBA00022692"/>
    </source>
</evidence>
<dbReference type="GO" id="GO:0042995">
    <property type="term" value="C:cell projection"/>
    <property type="evidence" value="ECO:0007669"/>
    <property type="project" value="UniProtKB-SubCell"/>
</dbReference>
<comment type="caution">
    <text evidence="19">The sequence shown here is derived from an EMBL/GenBank/DDBJ whole genome shotgun (WGS) entry which is preliminary data.</text>
</comment>
<evidence type="ECO:0000256" key="11">
    <source>
        <dbReference type="ARBA" id="ARBA00023170"/>
    </source>
</evidence>
<evidence type="ECO:0000256" key="14">
    <source>
        <dbReference type="ARBA" id="ARBA00023273"/>
    </source>
</evidence>
<evidence type="ECO:0000256" key="3">
    <source>
        <dbReference type="ARBA" id="ARBA00022475"/>
    </source>
</evidence>
<dbReference type="AlphaFoldDB" id="A0A401RNS1"/>
<keyword evidence="11" id="KW-0675">Receptor</keyword>
<dbReference type="GO" id="GO:0043235">
    <property type="term" value="C:receptor complex"/>
    <property type="evidence" value="ECO:0007669"/>
    <property type="project" value="TreeGrafter"/>
</dbReference>
<keyword evidence="5 17" id="KW-0732">Signal</keyword>
<dbReference type="InterPro" id="IPR017452">
    <property type="entry name" value="GPCR_Rhodpsn_7TM"/>
</dbReference>
<evidence type="ECO:0000256" key="10">
    <source>
        <dbReference type="ARBA" id="ARBA00023157"/>
    </source>
</evidence>
<evidence type="ECO:0000256" key="5">
    <source>
        <dbReference type="ARBA" id="ARBA00022729"/>
    </source>
</evidence>
<dbReference type="PRINTS" id="PR00237">
    <property type="entry name" value="GPCRRHODOPSN"/>
</dbReference>
<dbReference type="InterPro" id="IPR003909">
    <property type="entry name" value="GPR37_orph"/>
</dbReference>
<dbReference type="PRINTS" id="PR01421">
    <property type="entry name" value="GPR37ORPHANR"/>
</dbReference>
<dbReference type="InterPro" id="IPR000276">
    <property type="entry name" value="GPCR_Rhodpsn"/>
</dbReference>
<evidence type="ECO:0000256" key="17">
    <source>
        <dbReference type="SAM" id="SignalP"/>
    </source>
</evidence>
<accession>A0A401RNS1</accession>
<keyword evidence="12" id="KW-0325">Glycoprotein</keyword>
<evidence type="ECO:0000313" key="20">
    <source>
        <dbReference type="Proteomes" id="UP000287033"/>
    </source>
</evidence>
<keyword evidence="7 16" id="KW-1133">Transmembrane helix</keyword>
<evidence type="ECO:0000256" key="7">
    <source>
        <dbReference type="ARBA" id="ARBA00022989"/>
    </source>
</evidence>
<dbReference type="PANTHER" id="PTHR46216">
    <property type="entry name" value="PROSAPOSIN RECEPTOR GPR37 FAMILY MEMBER"/>
    <property type="match status" value="1"/>
</dbReference>
<evidence type="ECO:0000256" key="15">
    <source>
        <dbReference type="SAM" id="MobiDB-lite"/>
    </source>
</evidence>
<feature type="transmembrane region" description="Helical" evidence="16">
    <location>
        <begin position="222"/>
        <end position="242"/>
    </location>
</feature>
<evidence type="ECO:0000256" key="9">
    <source>
        <dbReference type="ARBA" id="ARBA00023136"/>
    </source>
</evidence>
<dbReference type="EMBL" id="BEZZ01001610">
    <property type="protein sequence ID" value="GCC19815.1"/>
    <property type="molecule type" value="Genomic_DNA"/>
</dbReference>
<dbReference type="GO" id="GO:0043410">
    <property type="term" value="P:positive regulation of MAPK cascade"/>
    <property type="evidence" value="ECO:0007669"/>
    <property type="project" value="TreeGrafter"/>
</dbReference>
<keyword evidence="14" id="KW-0966">Cell projection</keyword>
<dbReference type="PROSITE" id="PS50262">
    <property type="entry name" value="G_PROTEIN_RECEP_F1_2"/>
    <property type="match status" value="1"/>
</dbReference>
<evidence type="ECO:0000256" key="2">
    <source>
        <dbReference type="ARBA" id="ARBA00004651"/>
    </source>
</evidence>
<feature type="transmembrane region" description="Helical" evidence="16">
    <location>
        <begin position="182"/>
        <end position="210"/>
    </location>
</feature>
<keyword evidence="6" id="KW-0832">Ubl conjugation</keyword>
<dbReference type="GO" id="GO:0005886">
    <property type="term" value="C:plasma membrane"/>
    <property type="evidence" value="ECO:0007669"/>
    <property type="project" value="UniProtKB-SubCell"/>
</dbReference>
<keyword evidence="8" id="KW-0297">G-protein coupled receptor</keyword>
<reference evidence="19 20" key="1">
    <citation type="journal article" date="2018" name="Nat. Ecol. Evol.">
        <title>Shark genomes provide insights into elasmobranch evolution and the origin of vertebrates.</title>
        <authorList>
            <person name="Hara Y"/>
            <person name="Yamaguchi K"/>
            <person name="Onimaru K"/>
            <person name="Kadota M"/>
            <person name="Koyanagi M"/>
            <person name="Keeley SD"/>
            <person name="Tatsumi K"/>
            <person name="Tanaka K"/>
            <person name="Motone F"/>
            <person name="Kageyama Y"/>
            <person name="Nozu R"/>
            <person name="Adachi N"/>
            <person name="Nishimura O"/>
            <person name="Nakagawa R"/>
            <person name="Tanegashima C"/>
            <person name="Kiyatake I"/>
            <person name="Matsumoto R"/>
            <person name="Murakumo K"/>
            <person name="Nishida K"/>
            <person name="Terakita A"/>
            <person name="Kuratani S"/>
            <person name="Sato K"/>
            <person name="Hyodo S Kuraku.S."/>
        </authorList>
    </citation>
    <scope>NUCLEOTIDE SEQUENCE [LARGE SCALE GENOMIC DNA]</scope>
</reference>
<dbReference type="OMA" id="DSCVMKP"/>
<organism evidence="19 20">
    <name type="scientific">Chiloscyllium punctatum</name>
    <name type="common">Brownbanded bambooshark</name>
    <name type="synonym">Hemiscyllium punctatum</name>
    <dbReference type="NCBI Taxonomy" id="137246"/>
    <lineage>
        <taxon>Eukaryota</taxon>
        <taxon>Metazoa</taxon>
        <taxon>Chordata</taxon>
        <taxon>Craniata</taxon>
        <taxon>Vertebrata</taxon>
        <taxon>Chondrichthyes</taxon>
        <taxon>Elasmobranchii</taxon>
        <taxon>Galeomorphii</taxon>
        <taxon>Galeoidea</taxon>
        <taxon>Orectolobiformes</taxon>
        <taxon>Hemiscylliidae</taxon>
        <taxon>Chiloscyllium</taxon>
    </lineage>
</organism>
<dbReference type="GO" id="GO:0007193">
    <property type="term" value="P:adenylate cyclase-inhibiting G protein-coupled receptor signaling pathway"/>
    <property type="evidence" value="ECO:0007669"/>
    <property type="project" value="TreeGrafter"/>
</dbReference>
<dbReference type="OrthoDB" id="8960080at2759"/>
<evidence type="ECO:0000256" key="12">
    <source>
        <dbReference type="ARBA" id="ARBA00023180"/>
    </source>
</evidence>
<protein>
    <recommendedName>
        <fullName evidence="18">G-protein coupled receptors family 1 profile domain-containing protein</fullName>
    </recommendedName>
</protein>
<dbReference type="PANTHER" id="PTHR46216:SF4">
    <property type="entry name" value="G-PROTEIN COUPLED RECEPTOR 37-LIKE 1"/>
    <property type="match status" value="1"/>
</dbReference>
<keyword evidence="9 16" id="KW-0472">Membrane</keyword>
<feature type="compositionally biased region" description="Basic and acidic residues" evidence="15">
    <location>
        <begin position="89"/>
        <end position="102"/>
    </location>
</feature>
<feature type="domain" description="G-protein coupled receptors family 1 profile" evidence="18">
    <location>
        <begin position="201"/>
        <end position="471"/>
    </location>
</feature>
<feature type="compositionally biased region" description="Polar residues" evidence="15">
    <location>
        <begin position="74"/>
        <end position="83"/>
    </location>
</feature>
<gene>
    <name evidence="19" type="ORF">chiPu_0018551</name>
</gene>
<dbReference type="Gene3D" id="1.20.1070.10">
    <property type="entry name" value="Rhodopsin 7-helix transmembrane proteins"/>
    <property type="match status" value="1"/>
</dbReference>
<evidence type="ECO:0000256" key="6">
    <source>
        <dbReference type="ARBA" id="ARBA00022843"/>
    </source>
</evidence>
<dbReference type="GO" id="GO:0008528">
    <property type="term" value="F:G protein-coupled peptide receptor activity"/>
    <property type="evidence" value="ECO:0007669"/>
    <property type="project" value="TreeGrafter"/>
</dbReference>
<feature type="transmembrane region" description="Helical" evidence="16">
    <location>
        <begin position="295"/>
        <end position="318"/>
    </location>
</feature>
<evidence type="ECO:0000256" key="8">
    <source>
        <dbReference type="ARBA" id="ARBA00023040"/>
    </source>
</evidence>
<dbReference type="FunFam" id="1.20.1070.10:FF:000059">
    <property type="entry name" value="G protein-coupled receptor 37"/>
    <property type="match status" value="1"/>
</dbReference>
<evidence type="ECO:0000313" key="19">
    <source>
        <dbReference type="EMBL" id="GCC19815.1"/>
    </source>
</evidence>